<dbReference type="CDD" id="cd18084">
    <property type="entry name" value="RsmE-like"/>
    <property type="match status" value="1"/>
</dbReference>
<evidence type="ECO:0000256" key="4">
    <source>
        <dbReference type="ARBA" id="ARBA00022552"/>
    </source>
</evidence>
<dbReference type="Pfam" id="PF04452">
    <property type="entry name" value="Methyltrans_RNA"/>
    <property type="match status" value="1"/>
</dbReference>
<accession>K6GJZ5</accession>
<comment type="catalytic activity">
    <reaction evidence="9 10">
        <text>uridine(1498) in 16S rRNA + S-adenosyl-L-methionine = N(3)-methyluridine(1498) in 16S rRNA + S-adenosyl-L-homocysteine + H(+)</text>
        <dbReference type="Rhea" id="RHEA:42920"/>
        <dbReference type="Rhea" id="RHEA-COMP:10283"/>
        <dbReference type="Rhea" id="RHEA-COMP:10284"/>
        <dbReference type="ChEBI" id="CHEBI:15378"/>
        <dbReference type="ChEBI" id="CHEBI:57856"/>
        <dbReference type="ChEBI" id="CHEBI:59789"/>
        <dbReference type="ChEBI" id="CHEBI:65315"/>
        <dbReference type="ChEBI" id="CHEBI:74502"/>
        <dbReference type="EC" id="2.1.1.193"/>
    </reaction>
</comment>
<dbReference type="InterPro" id="IPR046886">
    <property type="entry name" value="RsmE_MTase_dom"/>
</dbReference>
<dbReference type="PIRSF" id="PIRSF015601">
    <property type="entry name" value="MTase_slr0722"/>
    <property type="match status" value="1"/>
</dbReference>
<evidence type="ECO:0000256" key="9">
    <source>
        <dbReference type="ARBA" id="ARBA00047944"/>
    </source>
</evidence>
<feature type="domain" description="Ribosomal RNA small subunit methyltransferase E methyltransferase" evidence="11">
    <location>
        <begin position="78"/>
        <end position="234"/>
    </location>
</feature>
<name>K6GJZ5_9BACT</name>
<dbReference type="EMBL" id="ALAO01000479">
    <property type="protein sequence ID" value="EKO37336.1"/>
    <property type="molecule type" value="Genomic_DNA"/>
</dbReference>
<sequence length="242" mass="25326">MGRPDAFFIPPEQFAAPYALTGGEAGHCAKVLRKRPGELVRAFDGTGRHGLFRIETVGRDQVELVPESLEETPLPGRRLHIAAGFSRSARRDFFLEKAVELGAAGILFWQAERTQGKMPGQPKEAWTAGLIAAAKQCGAARLPTLACVPGGAPGLAQTGAAFARRFLLWEDPTVSQSLTPADLAVNGDTLCVVGPEGGFTDAEAATLVAAGFVPTTLGPRVLRWETAALAVLALGLTADAAG</sequence>
<evidence type="ECO:0000256" key="2">
    <source>
        <dbReference type="ARBA" id="ARBA00005528"/>
    </source>
</evidence>
<dbReference type="InterPro" id="IPR006700">
    <property type="entry name" value="RsmE"/>
</dbReference>
<reference evidence="13 14" key="1">
    <citation type="submission" date="2012-07" db="EMBL/GenBank/DDBJ databases">
        <title>Draft genome sequence of Desulfovibrio magneticus str. Maddingley MBC34 obtained from a metagenomic sequence of a methanogenic enrichment isolated from coal-seam formation water in Victoria, Australia.</title>
        <authorList>
            <person name="Greenfield P."/>
            <person name="Hendry P."/>
            <person name="Li D."/>
            <person name="Rosewarne C.P."/>
            <person name="Tran-Dinh N."/>
            <person name="Elbourne L.D.H."/>
            <person name="Paulsen I.T."/>
            <person name="Midgley D.J."/>
        </authorList>
    </citation>
    <scope>NUCLEOTIDE SEQUENCE [LARGE SCALE GENOMIC DNA]</scope>
    <source>
        <strain evidence="14">Maddingley MBC34</strain>
    </source>
</reference>
<evidence type="ECO:0000256" key="5">
    <source>
        <dbReference type="ARBA" id="ARBA00022603"/>
    </source>
</evidence>
<dbReference type="GO" id="GO:0005737">
    <property type="term" value="C:cytoplasm"/>
    <property type="evidence" value="ECO:0007669"/>
    <property type="project" value="UniProtKB-SubCell"/>
</dbReference>
<evidence type="ECO:0000256" key="1">
    <source>
        <dbReference type="ARBA" id="ARBA00004496"/>
    </source>
</evidence>
<dbReference type="AlphaFoldDB" id="K6GJZ5"/>
<feature type="domain" description="Ribosomal RNA small subunit methyltransferase E PUA-like" evidence="12">
    <location>
        <begin position="20"/>
        <end position="66"/>
    </location>
</feature>
<dbReference type="Pfam" id="PF20260">
    <property type="entry name" value="PUA_4"/>
    <property type="match status" value="1"/>
</dbReference>
<evidence type="ECO:0000313" key="14">
    <source>
        <dbReference type="Proteomes" id="UP000006272"/>
    </source>
</evidence>
<dbReference type="InterPro" id="IPR015947">
    <property type="entry name" value="PUA-like_sf"/>
</dbReference>
<comment type="similarity">
    <text evidence="2 10">Belongs to the RNA methyltransferase RsmE family.</text>
</comment>
<organism evidence="13 14">
    <name type="scientific">Solidesulfovibrio magneticus str. Maddingley MBC34</name>
    <dbReference type="NCBI Taxonomy" id="1206767"/>
    <lineage>
        <taxon>Bacteria</taxon>
        <taxon>Pseudomonadati</taxon>
        <taxon>Thermodesulfobacteriota</taxon>
        <taxon>Desulfovibrionia</taxon>
        <taxon>Desulfovibrionales</taxon>
        <taxon>Desulfovibrionaceae</taxon>
        <taxon>Solidesulfovibrio</taxon>
    </lineage>
</organism>
<keyword evidence="5 10" id="KW-0489">Methyltransferase</keyword>
<evidence type="ECO:0000259" key="12">
    <source>
        <dbReference type="Pfam" id="PF20260"/>
    </source>
</evidence>
<proteinExistence type="inferred from homology"/>
<dbReference type="Proteomes" id="UP000006272">
    <property type="component" value="Unassembled WGS sequence"/>
</dbReference>
<dbReference type="PANTHER" id="PTHR30027">
    <property type="entry name" value="RIBOSOMAL RNA SMALL SUBUNIT METHYLTRANSFERASE E"/>
    <property type="match status" value="1"/>
</dbReference>
<dbReference type="Gene3D" id="3.40.1280.10">
    <property type="match status" value="1"/>
</dbReference>
<dbReference type="InterPro" id="IPR029026">
    <property type="entry name" value="tRNA_m1G_MTases_N"/>
</dbReference>
<evidence type="ECO:0000313" key="13">
    <source>
        <dbReference type="EMBL" id="EKO37336.1"/>
    </source>
</evidence>
<keyword evidence="3 10" id="KW-0963">Cytoplasm</keyword>
<dbReference type="GO" id="GO:0070042">
    <property type="term" value="F:rRNA (uridine-N3-)-methyltransferase activity"/>
    <property type="evidence" value="ECO:0007669"/>
    <property type="project" value="TreeGrafter"/>
</dbReference>
<dbReference type="SUPFAM" id="SSF88697">
    <property type="entry name" value="PUA domain-like"/>
    <property type="match status" value="1"/>
</dbReference>
<protein>
    <recommendedName>
        <fullName evidence="10">Ribosomal RNA small subunit methyltransferase E</fullName>
        <ecNumber evidence="10">2.1.1.193</ecNumber>
    </recommendedName>
</protein>
<evidence type="ECO:0000256" key="6">
    <source>
        <dbReference type="ARBA" id="ARBA00022679"/>
    </source>
</evidence>
<dbReference type="InterPro" id="IPR029028">
    <property type="entry name" value="Alpha/beta_knot_MTases"/>
</dbReference>
<evidence type="ECO:0000256" key="3">
    <source>
        <dbReference type="ARBA" id="ARBA00022490"/>
    </source>
</evidence>
<evidence type="ECO:0000256" key="7">
    <source>
        <dbReference type="ARBA" id="ARBA00022691"/>
    </source>
</evidence>
<dbReference type="SUPFAM" id="SSF75217">
    <property type="entry name" value="alpha/beta knot"/>
    <property type="match status" value="1"/>
</dbReference>
<dbReference type="PATRIC" id="fig|1206767.3.peg.3873"/>
<evidence type="ECO:0000259" key="11">
    <source>
        <dbReference type="Pfam" id="PF04452"/>
    </source>
</evidence>
<keyword evidence="7 10" id="KW-0949">S-adenosyl-L-methionine</keyword>
<keyword evidence="6 10" id="KW-0808">Transferase</keyword>
<evidence type="ECO:0000256" key="8">
    <source>
        <dbReference type="ARBA" id="ARBA00025699"/>
    </source>
</evidence>
<dbReference type="InterPro" id="IPR046887">
    <property type="entry name" value="RsmE_PUA-like"/>
</dbReference>
<comment type="function">
    <text evidence="8 10">Specifically methylates the N3 position of the uracil ring of uridine 1498 (m3U1498) in 16S rRNA. Acts on the fully assembled 30S ribosomal subunit.</text>
</comment>
<gene>
    <name evidence="13" type="ORF">B193_3993</name>
</gene>
<dbReference type="GO" id="GO:0070475">
    <property type="term" value="P:rRNA base methylation"/>
    <property type="evidence" value="ECO:0007669"/>
    <property type="project" value="TreeGrafter"/>
</dbReference>
<dbReference type="EC" id="2.1.1.193" evidence="10"/>
<comment type="subcellular location">
    <subcellularLocation>
        <location evidence="1 10">Cytoplasm</location>
    </subcellularLocation>
</comment>
<keyword evidence="4 10" id="KW-0698">rRNA processing</keyword>
<dbReference type="NCBIfam" id="NF008703">
    <property type="entry name" value="PRK11713.6-2"/>
    <property type="match status" value="1"/>
</dbReference>
<dbReference type="NCBIfam" id="TIGR00046">
    <property type="entry name" value="RsmE family RNA methyltransferase"/>
    <property type="match status" value="1"/>
</dbReference>
<evidence type="ECO:0000256" key="10">
    <source>
        <dbReference type="PIRNR" id="PIRNR015601"/>
    </source>
</evidence>
<dbReference type="PANTHER" id="PTHR30027:SF3">
    <property type="entry name" value="16S RRNA (URACIL(1498)-N(3))-METHYLTRANSFERASE"/>
    <property type="match status" value="1"/>
</dbReference>
<comment type="caution">
    <text evidence="13">The sequence shown here is derived from an EMBL/GenBank/DDBJ whole genome shotgun (WGS) entry which is preliminary data.</text>
</comment>